<keyword evidence="2" id="KW-1133">Transmembrane helix</keyword>
<reference evidence="4 5" key="1">
    <citation type="journal article" date="2019" name="Int. J. Syst. Evol. Microbiol.">
        <title>The Global Catalogue of Microorganisms (GCM) 10K type strain sequencing project: providing services to taxonomists for standard genome sequencing and annotation.</title>
        <authorList>
            <consortium name="The Broad Institute Genomics Platform"/>
            <consortium name="The Broad Institute Genome Sequencing Center for Infectious Disease"/>
            <person name="Wu L."/>
            <person name="Ma J."/>
        </authorList>
    </citation>
    <scope>NUCLEOTIDE SEQUENCE [LARGE SCALE GENOMIC DNA]</scope>
    <source>
        <strain evidence="4 5">JCM 3146</strain>
    </source>
</reference>
<feature type="compositionally biased region" description="Basic and acidic residues" evidence="1">
    <location>
        <begin position="99"/>
        <end position="109"/>
    </location>
</feature>
<dbReference type="EMBL" id="BAAABM010000037">
    <property type="protein sequence ID" value="GAA0347569.1"/>
    <property type="molecule type" value="Genomic_DNA"/>
</dbReference>
<evidence type="ECO:0000259" key="3">
    <source>
        <dbReference type="Pfam" id="PF20059"/>
    </source>
</evidence>
<keyword evidence="2" id="KW-0812">Transmembrane</keyword>
<dbReference type="RefSeq" id="WP_252801243.1">
    <property type="nucleotide sequence ID" value="NZ_BAAABM010000037.1"/>
</dbReference>
<keyword evidence="5" id="KW-1185">Reference proteome</keyword>
<evidence type="ECO:0000256" key="2">
    <source>
        <dbReference type="SAM" id="Phobius"/>
    </source>
</evidence>
<feature type="domain" description="DUF6458" evidence="3">
    <location>
        <begin position="1"/>
        <end position="66"/>
    </location>
</feature>
<comment type="caution">
    <text evidence="4">The sequence shown here is derived from an EMBL/GenBank/DDBJ whole genome shotgun (WGS) entry which is preliminary data.</text>
</comment>
<evidence type="ECO:0000313" key="4">
    <source>
        <dbReference type="EMBL" id="GAA0347569.1"/>
    </source>
</evidence>
<organism evidence="4 5">
    <name type="scientific">Actinoallomurus spadix</name>
    <dbReference type="NCBI Taxonomy" id="79912"/>
    <lineage>
        <taxon>Bacteria</taxon>
        <taxon>Bacillati</taxon>
        <taxon>Actinomycetota</taxon>
        <taxon>Actinomycetes</taxon>
        <taxon>Streptosporangiales</taxon>
        <taxon>Thermomonosporaceae</taxon>
        <taxon>Actinoallomurus</taxon>
    </lineage>
</organism>
<feature type="region of interest" description="Disordered" evidence="1">
    <location>
        <begin position="79"/>
        <end position="109"/>
    </location>
</feature>
<evidence type="ECO:0000256" key="1">
    <source>
        <dbReference type="SAM" id="MobiDB-lite"/>
    </source>
</evidence>
<protein>
    <recommendedName>
        <fullName evidence="3">DUF6458 domain-containing protein</fullName>
    </recommendedName>
</protein>
<gene>
    <name evidence="4" type="ORF">GCM10010151_41580</name>
</gene>
<dbReference type="Pfam" id="PF20059">
    <property type="entry name" value="DUF6458"/>
    <property type="match status" value="1"/>
</dbReference>
<keyword evidence="2" id="KW-0472">Membrane</keyword>
<sequence>MGIGTGLAFIAIGAILAFAFNFHVSGIDIQMIGWILMFVGAAWLAITFAYTRPRRRRQVAQIVEDDPLYVTREESPTVIVQEPANRAESPVRPRPISGSRRDVTRYEPE</sequence>
<evidence type="ECO:0000313" key="5">
    <source>
        <dbReference type="Proteomes" id="UP001501822"/>
    </source>
</evidence>
<name>A0ABN0WV43_9ACTN</name>
<feature type="transmembrane region" description="Helical" evidence="2">
    <location>
        <begin position="7"/>
        <end position="25"/>
    </location>
</feature>
<dbReference type="Proteomes" id="UP001501822">
    <property type="component" value="Unassembled WGS sequence"/>
</dbReference>
<proteinExistence type="predicted"/>
<accession>A0ABN0WV43</accession>
<dbReference type="InterPro" id="IPR045597">
    <property type="entry name" value="DUF6458"/>
</dbReference>
<feature type="transmembrane region" description="Helical" evidence="2">
    <location>
        <begin position="31"/>
        <end position="51"/>
    </location>
</feature>